<evidence type="ECO:0000313" key="6">
    <source>
        <dbReference type="Proteomes" id="UP000244240"/>
    </source>
</evidence>
<name>A0A2T6BD44_9BACL</name>
<sequence>MVKQLNSESVIPLYHQLKEFLKEQIESGEWKPGDRIPSENELRKRYLVSRNTVIKALDDLVREGLLHREQGRGTFVSLPKIEHSLTGFYSFSKVLKAHGLEPKDVVLALEKTRAKPSVAQYLQLEEPAEIWMLRRLRCAGEEPIILETSYLPRARVPDMDRKTLEHSSLYDYLDRQHGILITRAKEIFEPVLIRDYESRYLDVPEGYPALLLDRIAYDGKRYPVEFCRSVVRGDRCRFYTELL</sequence>
<dbReference type="GO" id="GO:0003677">
    <property type="term" value="F:DNA binding"/>
    <property type="evidence" value="ECO:0007669"/>
    <property type="project" value="UniProtKB-KW"/>
</dbReference>
<gene>
    <name evidence="5" type="ORF">C8P63_12443</name>
</gene>
<evidence type="ECO:0000313" key="5">
    <source>
        <dbReference type="EMBL" id="PTX53987.1"/>
    </source>
</evidence>
<dbReference type="PROSITE" id="PS50949">
    <property type="entry name" value="HTH_GNTR"/>
    <property type="match status" value="1"/>
</dbReference>
<dbReference type="Pfam" id="PF07702">
    <property type="entry name" value="UTRA"/>
    <property type="match status" value="1"/>
</dbReference>
<dbReference type="InterPro" id="IPR050679">
    <property type="entry name" value="Bact_HTH_transcr_reg"/>
</dbReference>
<dbReference type="AlphaFoldDB" id="A0A2T6BD44"/>
<evidence type="ECO:0000256" key="3">
    <source>
        <dbReference type="ARBA" id="ARBA00023163"/>
    </source>
</evidence>
<dbReference type="InterPro" id="IPR011663">
    <property type="entry name" value="UTRA"/>
</dbReference>
<dbReference type="Gene3D" id="1.10.10.10">
    <property type="entry name" value="Winged helix-like DNA-binding domain superfamily/Winged helix DNA-binding domain"/>
    <property type="match status" value="1"/>
</dbReference>
<protein>
    <submittedName>
        <fullName evidence="5">GntR family transcriptional regulator</fullName>
    </submittedName>
</protein>
<dbReference type="GO" id="GO:0045892">
    <property type="term" value="P:negative regulation of DNA-templated transcription"/>
    <property type="evidence" value="ECO:0007669"/>
    <property type="project" value="TreeGrafter"/>
</dbReference>
<dbReference type="InterPro" id="IPR036390">
    <property type="entry name" value="WH_DNA-bd_sf"/>
</dbReference>
<dbReference type="PANTHER" id="PTHR44846:SF1">
    <property type="entry name" value="MANNOSYL-D-GLYCERATE TRANSPORT_METABOLISM SYSTEM REPRESSOR MNGR-RELATED"/>
    <property type="match status" value="1"/>
</dbReference>
<dbReference type="RefSeq" id="WP_108025483.1">
    <property type="nucleotide sequence ID" value="NZ_QBKR01000024.1"/>
</dbReference>
<dbReference type="GO" id="GO:0003700">
    <property type="term" value="F:DNA-binding transcription factor activity"/>
    <property type="evidence" value="ECO:0007669"/>
    <property type="project" value="InterPro"/>
</dbReference>
<reference evidence="5 6" key="1">
    <citation type="submission" date="2018-04" db="EMBL/GenBank/DDBJ databases">
        <title>Genomic Encyclopedia of Archaeal and Bacterial Type Strains, Phase II (KMG-II): from individual species to whole genera.</title>
        <authorList>
            <person name="Goeker M."/>
        </authorList>
    </citation>
    <scope>NUCLEOTIDE SEQUENCE [LARGE SCALE GENOMIC DNA]</scope>
    <source>
        <strain evidence="5 6">DSM 45787</strain>
    </source>
</reference>
<dbReference type="SMART" id="SM00866">
    <property type="entry name" value="UTRA"/>
    <property type="match status" value="1"/>
</dbReference>
<dbReference type="InterPro" id="IPR028978">
    <property type="entry name" value="Chorismate_lyase_/UTRA_dom_sf"/>
</dbReference>
<keyword evidence="2" id="KW-0238">DNA-binding</keyword>
<dbReference type="PANTHER" id="PTHR44846">
    <property type="entry name" value="MANNOSYL-D-GLYCERATE TRANSPORT/METABOLISM SYSTEM REPRESSOR MNGR-RELATED"/>
    <property type="match status" value="1"/>
</dbReference>
<keyword evidence="3" id="KW-0804">Transcription</keyword>
<accession>A0A2T6BD44</accession>
<evidence type="ECO:0000256" key="2">
    <source>
        <dbReference type="ARBA" id="ARBA00023125"/>
    </source>
</evidence>
<proteinExistence type="predicted"/>
<dbReference type="SMART" id="SM00345">
    <property type="entry name" value="HTH_GNTR"/>
    <property type="match status" value="1"/>
</dbReference>
<keyword evidence="6" id="KW-1185">Reference proteome</keyword>
<dbReference type="InterPro" id="IPR036388">
    <property type="entry name" value="WH-like_DNA-bd_sf"/>
</dbReference>
<dbReference type="SUPFAM" id="SSF64288">
    <property type="entry name" value="Chorismate lyase-like"/>
    <property type="match status" value="1"/>
</dbReference>
<keyword evidence="1" id="KW-0805">Transcription regulation</keyword>
<dbReference type="InterPro" id="IPR000524">
    <property type="entry name" value="Tscrpt_reg_HTH_GntR"/>
</dbReference>
<dbReference type="EMBL" id="QBKR01000024">
    <property type="protein sequence ID" value="PTX53987.1"/>
    <property type="molecule type" value="Genomic_DNA"/>
</dbReference>
<dbReference type="SUPFAM" id="SSF46785">
    <property type="entry name" value="Winged helix' DNA-binding domain"/>
    <property type="match status" value="1"/>
</dbReference>
<dbReference type="Gene3D" id="3.40.1410.10">
    <property type="entry name" value="Chorismate lyase-like"/>
    <property type="match status" value="1"/>
</dbReference>
<evidence type="ECO:0000256" key="1">
    <source>
        <dbReference type="ARBA" id="ARBA00023015"/>
    </source>
</evidence>
<evidence type="ECO:0000259" key="4">
    <source>
        <dbReference type="PROSITE" id="PS50949"/>
    </source>
</evidence>
<comment type="caution">
    <text evidence="5">The sequence shown here is derived from an EMBL/GenBank/DDBJ whole genome shotgun (WGS) entry which is preliminary data.</text>
</comment>
<feature type="domain" description="HTH gntR-type" evidence="4">
    <location>
        <begin position="11"/>
        <end position="79"/>
    </location>
</feature>
<dbReference type="OrthoDB" id="457376at2"/>
<dbReference type="PRINTS" id="PR00035">
    <property type="entry name" value="HTHGNTR"/>
</dbReference>
<dbReference type="CDD" id="cd07377">
    <property type="entry name" value="WHTH_GntR"/>
    <property type="match status" value="1"/>
</dbReference>
<dbReference type="FunFam" id="1.10.10.10:FF:000079">
    <property type="entry name" value="GntR family transcriptional regulator"/>
    <property type="match status" value="1"/>
</dbReference>
<dbReference type="Pfam" id="PF00392">
    <property type="entry name" value="GntR"/>
    <property type="match status" value="1"/>
</dbReference>
<dbReference type="Proteomes" id="UP000244240">
    <property type="component" value="Unassembled WGS sequence"/>
</dbReference>
<organism evidence="5 6">
    <name type="scientific">Melghirimyces profundicolus</name>
    <dbReference type="NCBI Taxonomy" id="1242148"/>
    <lineage>
        <taxon>Bacteria</taxon>
        <taxon>Bacillati</taxon>
        <taxon>Bacillota</taxon>
        <taxon>Bacilli</taxon>
        <taxon>Bacillales</taxon>
        <taxon>Thermoactinomycetaceae</taxon>
        <taxon>Melghirimyces</taxon>
    </lineage>
</organism>